<keyword evidence="1" id="KW-1133">Transmembrane helix</keyword>
<sequence length="189" mass="22049">MITEIEKRNLISFAMLLLAKDKMYLNLSVDKRLEVVFDVISLGYEIADWVLSEFGDSDPRKIALKLGANIVGIDSGNFKRSEYRFKEKEIIIYRDALDRLCSEIVIPELAPKMLGLLVSLELFHHLEKVKTGFIYKRYKFKRKFNFGFYIKSLSDIAAIAFAVKLLDIKFSPQVFNYLIYIMFMSDFKN</sequence>
<keyword evidence="1" id="KW-0812">Transmembrane</keyword>
<dbReference type="Proteomes" id="UP000177905">
    <property type="component" value="Unassembled WGS sequence"/>
</dbReference>
<gene>
    <name evidence="2" type="ORF">A2290_00590</name>
</gene>
<accession>A0A1F4S198</accession>
<evidence type="ECO:0000313" key="3">
    <source>
        <dbReference type="Proteomes" id="UP000177905"/>
    </source>
</evidence>
<proteinExistence type="predicted"/>
<protein>
    <submittedName>
        <fullName evidence="2">Uncharacterized protein</fullName>
    </submittedName>
</protein>
<keyword evidence="1" id="KW-0472">Membrane</keyword>
<reference evidence="2 3" key="1">
    <citation type="journal article" date="2016" name="Nat. Commun.">
        <title>Thousands of microbial genomes shed light on interconnected biogeochemical processes in an aquifer system.</title>
        <authorList>
            <person name="Anantharaman K."/>
            <person name="Brown C.T."/>
            <person name="Hug L.A."/>
            <person name="Sharon I."/>
            <person name="Castelle C.J."/>
            <person name="Probst A.J."/>
            <person name="Thomas B.C."/>
            <person name="Singh A."/>
            <person name="Wilkins M.J."/>
            <person name="Karaoz U."/>
            <person name="Brodie E.L."/>
            <person name="Williams K.H."/>
            <person name="Hubbard S.S."/>
            <person name="Banfield J.F."/>
        </authorList>
    </citation>
    <scope>NUCLEOTIDE SEQUENCE [LARGE SCALE GENOMIC DNA]</scope>
</reference>
<name>A0A1F4S198_UNCSA</name>
<organism evidence="2 3">
    <name type="scientific">candidate division WOR-1 bacterium RIFOXYB2_FULL_36_35</name>
    <dbReference type="NCBI Taxonomy" id="1802578"/>
    <lineage>
        <taxon>Bacteria</taxon>
        <taxon>Bacillati</taxon>
        <taxon>Saganbacteria</taxon>
    </lineage>
</organism>
<comment type="caution">
    <text evidence="2">The sequence shown here is derived from an EMBL/GenBank/DDBJ whole genome shotgun (WGS) entry which is preliminary data.</text>
</comment>
<dbReference type="AlphaFoldDB" id="A0A1F4S198"/>
<evidence type="ECO:0000256" key="1">
    <source>
        <dbReference type="SAM" id="Phobius"/>
    </source>
</evidence>
<feature type="transmembrane region" description="Helical" evidence="1">
    <location>
        <begin position="146"/>
        <end position="166"/>
    </location>
</feature>
<evidence type="ECO:0000313" key="2">
    <source>
        <dbReference type="EMBL" id="OGC14159.1"/>
    </source>
</evidence>
<dbReference type="EMBL" id="MEUA01000040">
    <property type="protein sequence ID" value="OGC14159.1"/>
    <property type="molecule type" value="Genomic_DNA"/>
</dbReference>